<comment type="PTM">
    <text evidence="4">One or more lysine residues are methylated.</text>
</comment>
<gene>
    <name evidence="4" type="primary">rplK</name>
    <name evidence="6" type="ORF">CU086_00360</name>
</gene>
<keyword evidence="2 4" id="KW-0689">Ribosomal protein</keyword>
<dbReference type="InterPro" id="IPR000911">
    <property type="entry name" value="Ribosomal_uL11"/>
</dbReference>
<name>A0A974WKP2_9PROT</name>
<evidence type="ECO:0000256" key="3">
    <source>
        <dbReference type="ARBA" id="ARBA00023274"/>
    </source>
</evidence>
<keyword evidence="4" id="KW-0488">Methylation</keyword>
<comment type="function">
    <text evidence="4">Forms part of the ribosomal stalk which helps the ribosome interact with GTP-bound translation factors.</text>
</comment>
<keyword evidence="3 4" id="KW-0687">Ribonucleoprotein</keyword>
<dbReference type="GO" id="GO:0070180">
    <property type="term" value="F:large ribosomal subunit rRNA binding"/>
    <property type="evidence" value="ECO:0007669"/>
    <property type="project" value="UniProtKB-UniRule"/>
</dbReference>
<evidence type="ECO:0000256" key="1">
    <source>
        <dbReference type="ARBA" id="ARBA00010537"/>
    </source>
</evidence>
<feature type="domain" description="Large ribosomal subunit protein uL11 N-terminal" evidence="5">
    <location>
        <begin position="9"/>
        <end position="67"/>
    </location>
</feature>
<dbReference type="HAMAP" id="MF_00736">
    <property type="entry name" value="Ribosomal_uL11"/>
    <property type="match status" value="1"/>
</dbReference>
<evidence type="ECO:0000259" key="5">
    <source>
        <dbReference type="Pfam" id="PF03946"/>
    </source>
</evidence>
<dbReference type="PANTHER" id="PTHR11661:SF1">
    <property type="entry name" value="LARGE RIBOSOMAL SUBUNIT PROTEIN UL11M"/>
    <property type="match status" value="1"/>
</dbReference>
<dbReference type="Gene3D" id="3.30.1550.10">
    <property type="entry name" value="Ribosomal protein L11/L12, N-terminal domain"/>
    <property type="match status" value="1"/>
</dbReference>
<dbReference type="SMART" id="SM00649">
    <property type="entry name" value="RL11"/>
    <property type="match status" value="1"/>
</dbReference>
<comment type="subunit">
    <text evidence="4">Part of the ribosomal stalk of the 50S ribosomal subunit. Interacts with L10 and the large rRNA to form the base of the stalk. L10 forms an elongated spine to which L12 dimers bind in a sequential fashion forming a multimeric L10(L12)X complex.</text>
</comment>
<dbReference type="AlphaFoldDB" id="A0A974WKP2"/>
<evidence type="ECO:0000313" key="6">
    <source>
        <dbReference type="EMBL" id="QSF25359.1"/>
    </source>
</evidence>
<dbReference type="Proteomes" id="UP000663075">
    <property type="component" value="Chromosome"/>
</dbReference>
<evidence type="ECO:0000256" key="4">
    <source>
        <dbReference type="HAMAP-Rule" id="MF_00736"/>
    </source>
</evidence>
<proteinExistence type="inferred from homology"/>
<accession>A0A974WKP2</accession>
<keyword evidence="4" id="KW-0694">RNA-binding</keyword>
<protein>
    <recommendedName>
        <fullName evidence="4">Large ribosomal subunit protein uL11</fullName>
    </recommendedName>
</protein>
<dbReference type="GO" id="GO:0006412">
    <property type="term" value="P:translation"/>
    <property type="evidence" value="ECO:0007669"/>
    <property type="project" value="UniProtKB-UniRule"/>
</dbReference>
<comment type="similarity">
    <text evidence="1 4">Belongs to the universal ribosomal protein uL11 family.</text>
</comment>
<keyword evidence="7" id="KW-1185">Reference proteome</keyword>
<dbReference type="Pfam" id="PF03946">
    <property type="entry name" value="Ribosomal_L11_N"/>
    <property type="match status" value="1"/>
</dbReference>
<dbReference type="InterPro" id="IPR020784">
    <property type="entry name" value="Ribosomal_uL11_N"/>
</dbReference>
<evidence type="ECO:0000256" key="2">
    <source>
        <dbReference type="ARBA" id="ARBA00022980"/>
    </source>
</evidence>
<evidence type="ECO:0000313" key="7">
    <source>
        <dbReference type="Proteomes" id="UP000663075"/>
    </source>
</evidence>
<dbReference type="EMBL" id="CP024850">
    <property type="protein sequence ID" value="QSF25359.1"/>
    <property type="molecule type" value="Genomic_DNA"/>
</dbReference>
<dbReference type="GO" id="GO:0022625">
    <property type="term" value="C:cytosolic large ribosomal subunit"/>
    <property type="evidence" value="ECO:0007669"/>
    <property type="project" value="TreeGrafter"/>
</dbReference>
<reference evidence="6" key="1">
    <citation type="submission" date="2017-11" db="EMBL/GenBank/DDBJ databases">
        <authorList>
            <person name="Jian Z."/>
        </authorList>
    </citation>
    <scope>NUCLEOTIDE SEQUENCE</scope>
    <source>
        <strain evidence="6">YC</strain>
    </source>
</reference>
<sequence length="140" mass="16168">MYKSILGSIKLKIYPNKATPAPPVGPSLGQKGLNIIDFCKKFNNFSSKIESTYLIPVLITYYSDKSYDFFIKKPTINFYLKNIKTNIFNSNHIDFLFLLEIVKFKIIDLNTSNIFSSIKIIIGVLKSMNIFLNFNFFLNE</sequence>
<dbReference type="PANTHER" id="PTHR11661">
    <property type="entry name" value="60S RIBOSOMAL PROTEIN L12"/>
    <property type="match status" value="1"/>
</dbReference>
<dbReference type="InterPro" id="IPR036796">
    <property type="entry name" value="Ribosomal_uL11_N_sf"/>
</dbReference>
<dbReference type="GO" id="GO:0003735">
    <property type="term" value="F:structural constituent of ribosome"/>
    <property type="evidence" value="ECO:0007669"/>
    <property type="project" value="InterPro"/>
</dbReference>
<organism evidence="6 7">
    <name type="scientific">Candidatus Nasuia deltocephalincola</name>
    <dbReference type="NCBI Taxonomy" id="1160784"/>
    <lineage>
        <taxon>Bacteria</taxon>
        <taxon>Pseudomonadati</taxon>
        <taxon>Pseudomonadota</taxon>
        <taxon>Betaproteobacteria</taxon>
        <taxon>Candidatus Nasuia</taxon>
    </lineage>
</organism>
<keyword evidence="4" id="KW-0699">rRNA-binding</keyword>
<dbReference type="SUPFAM" id="SSF54747">
    <property type="entry name" value="Ribosomal L11/L12e N-terminal domain"/>
    <property type="match status" value="1"/>
</dbReference>